<evidence type="ECO:0000313" key="15">
    <source>
        <dbReference type="Proteomes" id="UP000005254"/>
    </source>
</evidence>
<dbReference type="Proteomes" id="UP000005254">
    <property type="component" value="Chromosome"/>
</dbReference>
<sequence>MLKIKINNFPILFSMSDRLNDQAQHRLQKLLRLKQTNNDPYLVTKTSLTHSSKSFQVEFEKCSEEELKKKATVSLAGRIIAIRQTFLIIQDFDGQVQLYINKKIHPKLFDYFNEFVDIGDQIVVSGKPMLTKTKVLTLAVEEMKIIAKCLLVPPEKWHGLTDIETRARKRFLDLTYNLAMRDVFLKRTKIIKSIRSFLDQNGFIEVETPTLQAVLGGANAKPFKTHYNALKADFYLRIANEIALKKLIIGGFNKVYEMGKMFRNEGVDTTHNPEFTSIEIYQAYADFEVMLVLVEKLIQSLCESLNQFSFNWNNKTINLKTPFHKITMVELIKKVTGIDFNSVKDDQSAILLAEKHHVKLAKHQQNKQHIINLFFEQFCEQTLIEPTFVTHYPKAVSPLAKQDPSNPEFTQRFELFINGKEIANAYSELNDPLEQRKRFEQQLEEKQLGNDETSELDESFLEALSFGMVNTAGLGIGIDRLVMLLCECNSIRDVVFFPQLREHK</sequence>
<evidence type="ECO:0000256" key="2">
    <source>
        <dbReference type="ARBA" id="ARBA00011738"/>
    </source>
</evidence>
<evidence type="ECO:0000256" key="3">
    <source>
        <dbReference type="ARBA" id="ARBA00022490"/>
    </source>
</evidence>
<dbReference type="PROSITE" id="PS50862">
    <property type="entry name" value="AA_TRNA_LIGASE_II"/>
    <property type="match status" value="1"/>
</dbReference>
<evidence type="ECO:0000256" key="7">
    <source>
        <dbReference type="ARBA" id="ARBA00022840"/>
    </source>
</evidence>
<reference evidence="14 15" key="1">
    <citation type="journal article" date="2012" name="J. Bacteriol.">
        <title>Draft Genome Sequences of Four Axenic Mycoplasma genitalium Strains Isolated from Denmark, Japan, and Australia.</title>
        <authorList>
            <person name="McGowin C.L."/>
            <person name="Ma L."/>
            <person name="Jensen J.S."/>
            <person name="Mancuso M.M."/>
            <person name="Hamasuna R."/>
            <person name="Adegboye D."/>
            <person name="Martin D.H."/>
        </authorList>
    </citation>
    <scope>NUCLEOTIDE SEQUENCE [LARGE SCALE GENOMIC DNA]</scope>
    <source>
        <strain evidence="14 15">M6320</strain>
    </source>
</reference>
<feature type="domain" description="Aminoacyl-transfer RNA synthetases class-II family profile" evidence="13">
    <location>
        <begin position="187"/>
        <end position="498"/>
    </location>
</feature>
<dbReference type="Pfam" id="PF00152">
    <property type="entry name" value="tRNA-synt_2"/>
    <property type="match status" value="1"/>
</dbReference>
<dbReference type="NCBIfam" id="TIGR00499">
    <property type="entry name" value="lysS_bact"/>
    <property type="match status" value="1"/>
</dbReference>
<dbReference type="InterPro" id="IPR012340">
    <property type="entry name" value="NA-bd_OB-fold"/>
</dbReference>
<evidence type="ECO:0000256" key="4">
    <source>
        <dbReference type="ARBA" id="ARBA00022598"/>
    </source>
</evidence>
<evidence type="ECO:0000256" key="6">
    <source>
        <dbReference type="ARBA" id="ARBA00022741"/>
    </source>
</evidence>
<dbReference type="InterPro" id="IPR004365">
    <property type="entry name" value="NA-bd_OB_tRNA"/>
</dbReference>
<dbReference type="NCBIfam" id="NF001756">
    <property type="entry name" value="PRK00484.1"/>
    <property type="match status" value="1"/>
</dbReference>
<feature type="binding site" evidence="11">
    <location>
        <position position="414"/>
    </location>
    <ligand>
        <name>Mg(2+)</name>
        <dbReference type="ChEBI" id="CHEBI:18420"/>
        <label>1</label>
    </ligand>
</feature>
<dbReference type="PRINTS" id="PR00982">
    <property type="entry name" value="TRNASYNTHLYS"/>
</dbReference>
<comment type="catalytic activity">
    <reaction evidence="10 11 12">
        <text>tRNA(Lys) + L-lysine + ATP = L-lysyl-tRNA(Lys) + AMP + diphosphate</text>
        <dbReference type="Rhea" id="RHEA:20792"/>
        <dbReference type="Rhea" id="RHEA-COMP:9696"/>
        <dbReference type="Rhea" id="RHEA-COMP:9697"/>
        <dbReference type="ChEBI" id="CHEBI:30616"/>
        <dbReference type="ChEBI" id="CHEBI:32551"/>
        <dbReference type="ChEBI" id="CHEBI:33019"/>
        <dbReference type="ChEBI" id="CHEBI:78442"/>
        <dbReference type="ChEBI" id="CHEBI:78529"/>
        <dbReference type="ChEBI" id="CHEBI:456215"/>
        <dbReference type="EC" id="6.1.1.6"/>
    </reaction>
</comment>
<dbReference type="GO" id="GO:0004824">
    <property type="term" value="F:lysine-tRNA ligase activity"/>
    <property type="evidence" value="ECO:0007669"/>
    <property type="project" value="UniProtKB-UniRule"/>
</dbReference>
<dbReference type="AlphaFoldDB" id="A0ABC7ZIE9"/>
<keyword evidence="4 11" id="KW-0436">Ligase</keyword>
<dbReference type="KEGG" id="mgx:CM1_00770"/>
<dbReference type="CDD" id="cd04322">
    <property type="entry name" value="LysRS_N"/>
    <property type="match status" value="1"/>
</dbReference>
<evidence type="ECO:0000256" key="1">
    <source>
        <dbReference type="ARBA" id="ARBA00004496"/>
    </source>
</evidence>
<dbReference type="EMBL" id="CP003772">
    <property type="protein sequence ID" value="AFQ03944.1"/>
    <property type="molecule type" value="Genomic_DNA"/>
</dbReference>
<feature type="binding site" evidence="11">
    <location>
        <position position="421"/>
    </location>
    <ligand>
        <name>Mg(2+)</name>
        <dbReference type="ChEBI" id="CHEBI:18420"/>
        <label>2</label>
    </ligand>
</feature>
<keyword evidence="8 11" id="KW-0648">Protein biosynthesis</keyword>
<organism evidence="14 15">
    <name type="scientific">Mycoplasmoides genitalium M6320</name>
    <dbReference type="NCBI Taxonomy" id="662945"/>
    <lineage>
        <taxon>Bacteria</taxon>
        <taxon>Bacillati</taxon>
        <taxon>Mycoplasmatota</taxon>
        <taxon>Mycoplasmoidales</taxon>
        <taxon>Mycoplasmoidaceae</taxon>
        <taxon>Mycoplasmoides</taxon>
    </lineage>
</organism>
<keyword evidence="7 11" id="KW-0067">ATP-binding</keyword>
<keyword evidence="6 11" id="KW-0547">Nucleotide-binding</keyword>
<dbReference type="GO" id="GO:0005524">
    <property type="term" value="F:ATP binding"/>
    <property type="evidence" value="ECO:0007669"/>
    <property type="project" value="UniProtKB-UniRule"/>
</dbReference>
<dbReference type="InterPro" id="IPR018149">
    <property type="entry name" value="Lys-tRNA-synth_II_C"/>
</dbReference>
<evidence type="ECO:0000256" key="9">
    <source>
        <dbReference type="ARBA" id="ARBA00023146"/>
    </source>
</evidence>
<dbReference type="CDD" id="cd00775">
    <property type="entry name" value="LysRS_core"/>
    <property type="match status" value="1"/>
</dbReference>
<dbReference type="InterPro" id="IPR044136">
    <property type="entry name" value="Lys-tRNA-ligase_II_N"/>
</dbReference>
<evidence type="ECO:0000256" key="11">
    <source>
        <dbReference type="HAMAP-Rule" id="MF_00252"/>
    </source>
</evidence>
<dbReference type="PANTHER" id="PTHR42918">
    <property type="entry name" value="LYSYL-TRNA SYNTHETASE"/>
    <property type="match status" value="1"/>
</dbReference>
<comment type="cofactor">
    <cofactor evidence="11 12">
        <name>Mg(2+)</name>
        <dbReference type="ChEBI" id="CHEBI:18420"/>
    </cofactor>
    <text evidence="11 12">Binds 3 Mg(2+) ions per subunit.</text>
</comment>
<keyword evidence="5 11" id="KW-0479">Metal-binding</keyword>
<evidence type="ECO:0000256" key="5">
    <source>
        <dbReference type="ARBA" id="ARBA00022723"/>
    </source>
</evidence>
<dbReference type="FunFam" id="2.40.50.140:FF:000959">
    <property type="match status" value="1"/>
</dbReference>
<keyword evidence="3 11" id="KW-0963">Cytoplasm</keyword>
<evidence type="ECO:0000313" key="14">
    <source>
        <dbReference type="EMBL" id="AFQ03944.1"/>
    </source>
</evidence>
<dbReference type="InterPro" id="IPR006195">
    <property type="entry name" value="aa-tRNA-synth_II"/>
</dbReference>
<dbReference type="Pfam" id="PF01336">
    <property type="entry name" value="tRNA_anti-codon"/>
    <property type="match status" value="1"/>
</dbReference>
<gene>
    <name evidence="11 14" type="primary">lysS</name>
    <name evidence="14" type="ORF">CM1_00770</name>
</gene>
<comment type="subcellular location">
    <subcellularLocation>
        <location evidence="1 11">Cytoplasm</location>
    </subcellularLocation>
</comment>
<comment type="subunit">
    <text evidence="2 11">Homodimer.</text>
</comment>
<dbReference type="Gene3D" id="3.30.930.10">
    <property type="entry name" value="Bira Bifunctional Protein, Domain 2"/>
    <property type="match status" value="1"/>
</dbReference>
<dbReference type="Gene3D" id="2.40.50.140">
    <property type="entry name" value="Nucleic acid-binding proteins"/>
    <property type="match status" value="1"/>
</dbReference>
<dbReference type="HAMAP" id="MF_00252">
    <property type="entry name" value="Lys_tRNA_synth_class2"/>
    <property type="match status" value="1"/>
</dbReference>
<dbReference type="GO" id="GO:0005737">
    <property type="term" value="C:cytoplasm"/>
    <property type="evidence" value="ECO:0007669"/>
    <property type="project" value="UniProtKB-SubCell"/>
</dbReference>
<comment type="similarity">
    <text evidence="11">Belongs to the class-II aminoacyl-tRNA synthetase family.</text>
</comment>
<feature type="binding site" evidence="11">
    <location>
        <position position="421"/>
    </location>
    <ligand>
        <name>Mg(2+)</name>
        <dbReference type="ChEBI" id="CHEBI:18420"/>
        <label>1</label>
    </ligand>
</feature>
<dbReference type="GO" id="GO:0006430">
    <property type="term" value="P:lysyl-tRNA aminoacylation"/>
    <property type="evidence" value="ECO:0007669"/>
    <property type="project" value="UniProtKB-UniRule"/>
</dbReference>
<evidence type="ECO:0000256" key="10">
    <source>
        <dbReference type="ARBA" id="ARBA00048573"/>
    </source>
</evidence>
<keyword evidence="9 11" id="KW-0030">Aminoacyl-tRNA synthetase</keyword>
<dbReference type="SUPFAM" id="SSF50249">
    <property type="entry name" value="Nucleic acid-binding proteins"/>
    <property type="match status" value="1"/>
</dbReference>
<dbReference type="InterPro" id="IPR045864">
    <property type="entry name" value="aa-tRNA-synth_II/BPL/LPL"/>
</dbReference>
<evidence type="ECO:0000256" key="12">
    <source>
        <dbReference type="RuleBase" id="RU000336"/>
    </source>
</evidence>
<dbReference type="InterPro" id="IPR004364">
    <property type="entry name" value="Aa-tRNA-synt_II"/>
</dbReference>
<dbReference type="GO" id="GO:0000287">
    <property type="term" value="F:magnesium ion binding"/>
    <property type="evidence" value="ECO:0007669"/>
    <property type="project" value="UniProtKB-UniRule"/>
</dbReference>
<proteinExistence type="inferred from homology"/>
<dbReference type="InterPro" id="IPR002313">
    <property type="entry name" value="Lys-tRNA-ligase_II"/>
</dbReference>
<keyword evidence="11 12" id="KW-0460">Magnesium</keyword>
<accession>A0ABC7ZIE9</accession>
<protein>
    <recommendedName>
        <fullName evidence="11">Lysine--tRNA ligase</fullName>
        <ecNumber evidence="11">6.1.1.6</ecNumber>
    </recommendedName>
    <alternativeName>
        <fullName evidence="11">Lysyl-tRNA synthetase</fullName>
        <shortName evidence="11">LysRS</shortName>
    </alternativeName>
</protein>
<name>A0ABC7ZIE9_MYCGT</name>
<evidence type="ECO:0000256" key="8">
    <source>
        <dbReference type="ARBA" id="ARBA00022917"/>
    </source>
</evidence>
<dbReference type="SUPFAM" id="SSF55681">
    <property type="entry name" value="Class II aaRS and biotin synthetases"/>
    <property type="match status" value="1"/>
</dbReference>
<dbReference type="EC" id="6.1.1.6" evidence="11"/>
<evidence type="ECO:0000259" key="13">
    <source>
        <dbReference type="PROSITE" id="PS50862"/>
    </source>
</evidence>
<dbReference type="PANTHER" id="PTHR42918:SF15">
    <property type="entry name" value="LYSINE--TRNA LIGASE, CHLOROPLASTIC_MITOCHONDRIAL"/>
    <property type="match status" value="1"/>
</dbReference>